<evidence type="ECO:0000313" key="4">
    <source>
        <dbReference type="EMBL" id="RVX13131.1"/>
    </source>
</evidence>
<dbReference type="InterPro" id="IPR019734">
    <property type="entry name" value="TPR_rpt"/>
</dbReference>
<keyword evidence="3" id="KW-0472">Membrane</keyword>
<evidence type="ECO:0000313" key="5">
    <source>
        <dbReference type="Proteomes" id="UP000288805"/>
    </source>
</evidence>
<keyword evidence="3" id="KW-1133">Transmembrane helix</keyword>
<sequence>MLPTSHHYSAKTLVKDMLLQIQSTISSPPPLQNHHPRHSSSGSRNWRPYRLALEVKPLVAEKMREKKRYKVLMLLLVWLFSEKMQEEVTTQRCSAPTSATSVTDHGLDVTESPILQIFGREVAIKSLTSRNLKAVSNPGLVAIKRGISLHASRWMWMVKLGSLKGHMLGVMYSMKGYGCLMERNVVCSNQAHIVLWDLKLNELEKETYGGGMTGALLSCDVASFGGAEPFSEATESNHLINKYTIAGFLTNILAFEDATNAKRPLIAVSALSCGVASWLTSAQVAHSSEDVKMNVVYEVGELFELGIQLSYLLLLLGLIGVGTFFVIRQVLVRRELDLSAKELQAIEKWDGDDQDLAQVYNALGVSYVRDGKLEKGITQFENAVKLQPGYVTAWNNLGDAYEKKKDLKSALKAFEEVLLFDPNNKVDDLGEMR</sequence>
<dbReference type="PROSITE" id="PS50293">
    <property type="entry name" value="TPR_REGION"/>
    <property type="match status" value="2"/>
</dbReference>
<keyword evidence="1" id="KW-0802">TPR repeat</keyword>
<feature type="transmembrane region" description="Helical" evidence="3">
    <location>
        <begin position="305"/>
        <end position="327"/>
    </location>
</feature>
<feature type="repeat" description="TPR" evidence="1">
    <location>
        <begin position="391"/>
        <end position="424"/>
    </location>
</feature>
<proteinExistence type="predicted"/>
<dbReference type="InterPro" id="IPR011990">
    <property type="entry name" value="TPR-like_helical_dom_sf"/>
</dbReference>
<keyword evidence="3" id="KW-0812">Transmembrane</keyword>
<feature type="repeat" description="TPR" evidence="1">
    <location>
        <begin position="357"/>
        <end position="390"/>
    </location>
</feature>
<dbReference type="PROSITE" id="PS50005">
    <property type="entry name" value="TPR"/>
    <property type="match status" value="2"/>
</dbReference>
<gene>
    <name evidence="4" type="primary">PYG7_1</name>
    <name evidence="4" type="ORF">CK203_017974</name>
</gene>
<feature type="region of interest" description="Disordered" evidence="2">
    <location>
        <begin position="25"/>
        <end position="44"/>
    </location>
</feature>
<dbReference type="Gene3D" id="1.25.40.10">
    <property type="entry name" value="Tetratricopeptide repeat domain"/>
    <property type="match status" value="1"/>
</dbReference>
<dbReference type="Proteomes" id="UP000288805">
    <property type="component" value="Unassembled WGS sequence"/>
</dbReference>
<dbReference type="SMART" id="SM00028">
    <property type="entry name" value="TPR"/>
    <property type="match status" value="2"/>
</dbReference>
<evidence type="ECO:0000256" key="2">
    <source>
        <dbReference type="SAM" id="MobiDB-lite"/>
    </source>
</evidence>
<comment type="caution">
    <text evidence="4">The sequence shown here is derived from an EMBL/GenBank/DDBJ whole genome shotgun (WGS) entry which is preliminary data.</text>
</comment>
<evidence type="ECO:0000256" key="3">
    <source>
        <dbReference type="SAM" id="Phobius"/>
    </source>
</evidence>
<dbReference type="AlphaFoldDB" id="A0A438JVY7"/>
<protein>
    <submittedName>
        <fullName evidence="4">Tetratricopeptide repeat domain-containing protein PYG7, chloroplastic</fullName>
    </submittedName>
</protein>
<name>A0A438JVY7_VITVI</name>
<accession>A0A438JVY7</accession>
<evidence type="ECO:0000256" key="1">
    <source>
        <dbReference type="PROSITE-ProRule" id="PRU00339"/>
    </source>
</evidence>
<dbReference type="Pfam" id="PF13432">
    <property type="entry name" value="TPR_16"/>
    <property type="match status" value="1"/>
</dbReference>
<reference evidence="4 5" key="1">
    <citation type="journal article" date="2018" name="PLoS Genet.">
        <title>Population sequencing reveals clonal diversity and ancestral inbreeding in the grapevine cultivar Chardonnay.</title>
        <authorList>
            <person name="Roach M.J."/>
            <person name="Johnson D.L."/>
            <person name="Bohlmann J."/>
            <person name="van Vuuren H.J."/>
            <person name="Jones S.J."/>
            <person name="Pretorius I.S."/>
            <person name="Schmidt S.A."/>
            <person name="Borneman A.R."/>
        </authorList>
    </citation>
    <scope>NUCLEOTIDE SEQUENCE [LARGE SCALE GENOMIC DNA]</scope>
    <source>
        <strain evidence="5">cv. Chardonnay</strain>
        <tissue evidence="4">Leaf</tissue>
    </source>
</reference>
<dbReference type="SUPFAM" id="SSF48452">
    <property type="entry name" value="TPR-like"/>
    <property type="match status" value="1"/>
</dbReference>
<organism evidence="4 5">
    <name type="scientific">Vitis vinifera</name>
    <name type="common">Grape</name>
    <dbReference type="NCBI Taxonomy" id="29760"/>
    <lineage>
        <taxon>Eukaryota</taxon>
        <taxon>Viridiplantae</taxon>
        <taxon>Streptophyta</taxon>
        <taxon>Embryophyta</taxon>
        <taxon>Tracheophyta</taxon>
        <taxon>Spermatophyta</taxon>
        <taxon>Magnoliopsida</taxon>
        <taxon>eudicotyledons</taxon>
        <taxon>Gunneridae</taxon>
        <taxon>Pentapetalae</taxon>
        <taxon>rosids</taxon>
        <taxon>Vitales</taxon>
        <taxon>Vitaceae</taxon>
        <taxon>Viteae</taxon>
        <taxon>Vitis</taxon>
    </lineage>
</organism>
<dbReference type="EMBL" id="QGNW01000025">
    <property type="protein sequence ID" value="RVX13131.1"/>
    <property type="molecule type" value="Genomic_DNA"/>
</dbReference>